<gene>
    <name evidence="5" type="ORF">EEDITHA_LOCUS19162</name>
</gene>
<keyword evidence="1 2" id="KW-0175">Coiled coil</keyword>
<reference evidence="5" key="1">
    <citation type="submission" date="2022-03" db="EMBL/GenBank/DDBJ databases">
        <authorList>
            <person name="Tunstrom K."/>
        </authorList>
    </citation>
    <scope>NUCLEOTIDE SEQUENCE</scope>
</reference>
<dbReference type="PANTHER" id="PTHR23157">
    <property type="entry name" value="GRIP AND COILED-COIL DOMAIN-CONTAINING PROTEIN 1"/>
    <property type="match status" value="1"/>
</dbReference>
<dbReference type="Pfam" id="PF01465">
    <property type="entry name" value="GRIP"/>
    <property type="match status" value="1"/>
</dbReference>
<dbReference type="InterPro" id="IPR051952">
    <property type="entry name" value="Golgi-autophagy_related"/>
</dbReference>
<dbReference type="Gene3D" id="1.10.287.1490">
    <property type="match status" value="1"/>
</dbReference>
<evidence type="ECO:0000256" key="2">
    <source>
        <dbReference type="SAM" id="Coils"/>
    </source>
</evidence>
<feature type="coiled-coil region" evidence="2">
    <location>
        <begin position="421"/>
        <end position="532"/>
    </location>
</feature>
<sequence length="594" mass="67383">MFASLKSKIKEETGSDISKLTSSWRTGAFLGRITLRDDSSTTSPSTSGGPGDSTSDSLSPQLQTYLSDHTGGEVDQAALQQQYAKQLEIKLKDRDLYWEQKIEELKLSLATVQGEEALAAQAVARTAQAEASKAISARDAAEKQLSELRARLAAAEHAQDKLDTLTEEVEQCRREWSRERGELTAALSAADARARDLADQLELLRAALPPDHAHHHMHDDDKRELKATGCSEFDRVCRERAVLTRQLQEAKVALDDVKTSWSGQIASLETQVARVSRQAGEEGAERRRVEAEKKELQEKIDNMAAELEKTKQNLANSEAKDMTAEFESRIEALTEENRELAEALENERTLVKILQEKIEKSNRLYDEQRVEVNHLNSMMTDMQHDYVDIQRKFDREKREKDEALLRNAHMSQNIEMSQCNVRYLETEIVELKTKITELEGVIAQHKENQAECMIIKENEASRLKEMEELKIRIDALTESENALKRNIQDLQTEICDKNKKIKTLDNRISDMKKTLQRELQSSKSDLTSAEEQDISRRYLKHVVLRFLTARELEARQLTRALAALLRLSAHEEALLRAALPARSGLAAWFPSRAA</sequence>
<name>A0AAU9V515_EUPED</name>
<keyword evidence="6" id="KW-1185">Reference proteome</keyword>
<feature type="compositionally biased region" description="Low complexity" evidence="3">
    <location>
        <begin position="40"/>
        <end position="60"/>
    </location>
</feature>
<dbReference type="SMART" id="SM00755">
    <property type="entry name" value="Grip"/>
    <property type="match status" value="1"/>
</dbReference>
<evidence type="ECO:0000313" key="6">
    <source>
        <dbReference type="Proteomes" id="UP001153954"/>
    </source>
</evidence>
<evidence type="ECO:0000313" key="5">
    <source>
        <dbReference type="EMBL" id="CAH2104829.1"/>
    </source>
</evidence>
<dbReference type="GO" id="GO:0005794">
    <property type="term" value="C:Golgi apparatus"/>
    <property type="evidence" value="ECO:0007669"/>
    <property type="project" value="TreeGrafter"/>
</dbReference>
<dbReference type="PROSITE" id="PS50913">
    <property type="entry name" value="GRIP"/>
    <property type="match status" value="1"/>
</dbReference>
<feature type="domain" description="GRIP" evidence="4">
    <location>
        <begin position="529"/>
        <end position="578"/>
    </location>
</feature>
<dbReference type="AlphaFoldDB" id="A0AAU9V515"/>
<evidence type="ECO:0000256" key="1">
    <source>
        <dbReference type="ARBA" id="ARBA00023054"/>
    </source>
</evidence>
<evidence type="ECO:0000256" key="3">
    <source>
        <dbReference type="SAM" id="MobiDB-lite"/>
    </source>
</evidence>
<evidence type="ECO:0000259" key="4">
    <source>
        <dbReference type="PROSITE" id="PS50913"/>
    </source>
</evidence>
<dbReference type="Proteomes" id="UP001153954">
    <property type="component" value="Unassembled WGS sequence"/>
</dbReference>
<dbReference type="EMBL" id="CAKOGL010000027">
    <property type="protein sequence ID" value="CAH2104829.1"/>
    <property type="molecule type" value="Genomic_DNA"/>
</dbReference>
<protein>
    <recommendedName>
        <fullName evidence="4">GRIP domain-containing protein</fullName>
    </recommendedName>
</protein>
<comment type="caution">
    <text evidence="5">The sequence shown here is derived from an EMBL/GenBank/DDBJ whole genome shotgun (WGS) entry which is preliminary data.</text>
</comment>
<feature type="coiled-coil region" evidence="2">
    <location>
        <begin position="279"/>
        <end position="371"/>
    </location>
</feature>
<proteinExistence type="predicted"/>
<feature type="region of interest" description="Disordered" evidence="3">
    <location>
        <begin position="35"/>
        <end position="64"/>
    </location>
</feature>
<accession>A0AAU9V515</accession>
<organism evidence="5 6">
    <name type="scientific">Euphydryas editha</name>
    <name type="common">Edith's checkerspot</name>
    <dbReference type="NCBI Taxonomy" id="104508"/>
    <lineage>
        <taxon>Eukaryota</taxon>
        <taxon>Metazoa</taxon>
        <taxon>Ecdysozoa</taxon>
        <taxon>Arthropoda</taxon>
        <taxon>Hexapoda</taxon>
        <taxon>Insecta</taxon>
        <taxon>Pterygota</taxon>
        <taxon>Neoptera</taxon>
        <taxon>Endopterygota</taxon>
        <taxon>Lepidoptera</taxon>
        <taxon>Glossata</taxon>
        <taxon>Ditrysia</taxon>
        <taxon>Papilionoidea</taxon>
        <taxon>Nymphalidae</taxon>
        <taxon>Nymphalinae</taxon>
        <taxon>Euphydryas</taxon>
    </lineage>
</organism>
<dbReference type="PANTHER" id="PTHR23157:SF24">
    <property type="entry name" value="GOLGIN SUBFAMILY A MEMBER 1"/>
    <property type="match status" value="1"/>
</dbReference>
<dbReference type="InterPro" id="IPR000237">
    <property type="entry name" value="GRIP_dom"/>
</dbReference>
<feature type="coiled-coil region" evidence="2">
    <location>
        <begin position="124"/>
        <end position="207"/>
    </location>
</feature>